<evidence type="ECO:0000256" key="5">
    <source>
        <dbReference type="ARBA" id="ARBA00022777"/>
    </source>
</evidence>
<dbReference type="InterPro" id="IPR000719">
    <property type="entry name" value="Prot_kinase_dom"/>
</dbReference>
<dbReference type="InterPro" id="IPR000253">
    <property type="entry name" value="FHA_dom"/>
</dbReference>
<comment type="similarity">
    <text evidence="1">Belongs to the protein kinase superfamily. CAMK Ser/Thr protein kinase family. CHEK2 subfamily.</text>
</comment>
<evidence type="ECO:0000256" key="7">
    <source>
        <dbReference type="ARBA" id="ARBA00047899"/>
    </source>
</evidence>
<dbReference type="Gene3D" id="2.60.200.20">
    <property type="match status" value="1"/>
</dbReference>
<feature type="domain" description="FHA" evidence="11">
    <location>
        <begin position="39"/>
        <end position="93"/>
    </location>
</feature>
<evidence type="ECO:0000259" key="11">
    <source>
        <dbReference type="PROSITE" id="PS50006"/>
    </source>
</evidence>
<dbReference type="PROSITE" id="PS50011">
    <property type="entry name" value="PROTEIN_KINASE_DOM"/>
    <property type="match status" value="1"/>
</dbReference>
<evidence type="ECO:0000313" key="14">
    <source>
        <dbReference type="Proteomes" id="UP001222325"/>
    </source>
</evidence>
<keyword evidence="6 9" id="KW-0067">ATP-binding</keyword>
<evidence type="ECO:0000259" key="12">
    <source>
        <dbReference type="PROSITE" id="PS50011"/>
    </source>
</evidence>
<dbReference type="InterPro" id="IPR008984">
    <property type="entry name" value="SMAD_FHA_dom_sf"/>
</dbReference>
<dbReference type="GO" id="GO:0005634">
    <property type="term" value="C:nucleus"/>
    <property type="evidence" value="ECO:0007669"/>
    <property type="project" value="TreeGrafter"/>
</dbReference>
<dbReference type="EC" id="2.7.11.1" evidence="2"/>
<evidence type="ECO:0000256" key="6">
    <source>
        <dbReference type="ARBA" id="ARBA00022840"/>
    </source>
</evidence>
<organism evidence="13 14">
    <name type="scientific">Mycena belliarum</name>
    <dbReference type="NCBI Taxonomy" id="1033014"/>
    <lineage>
        <taxon>Eukaryota</taxon>
        <taxon>Fungi</taxon>
        <taxon>Dikarya</taxon>
        <taxon>Basidiomycota</taxon>
        <taxon>Agaricomycotina</taxon>
        <taxon>Agaricomycetes</taxon>
        <taxon>Agaricomycetidae</taxon>
        <taxon>Agaricales</taxon>
        <taxon>Marasmiineae</taxon>
        <taxon>Mycenaceae</taxon>
        <taxon>Mycena</taxon>
    </lineage>
</organism>
<dbReference type="SUPFAM" id="SSF49879">
    <property type="entry name" value="SMAD/FHA domain"/>
    <property type="match status" value="1"/>
</dbReference>
<dbReference type="SMART" id="SM00240">
    <property type="entry name" value="FHA"/>
    <property type="match status" value="1"/>
</dbReference>
<reference evidence="13" key="1">
    <citation type="submission" date="2023-03" db="EMBL/GenBank/DDBJ databases">
        <title>Massive genome expansion in bonnet fungi (Mycena s.s.) driven by repeated elements and novel gene families across ecological guilds.</title>
        <authorList>
            <consortium name="Lawrence Berkeley National Laboratory"/>
            <person name="Harder C.B."/>
            <person name="Miyauchi S."/>
            <person name="Viragh M."/>
            <person name="Kuo A."/>
            <person name="Thoen E."/>
            <person name="Andreopoulos B."/>
            <person name="Lu D."/>
            <person name="Skrede I."/>
            <person name="Drula E."/>
            <person name="Henrissat B."/>
            <person name="Morin E."/>
            <person name="Kohler A."/>
            <person name="Barry K."/>
            <person name="LaButti K."/>
            <person name="Morin E."/>
            <person name="Salamov A."/>
            <person name="Lipzen A."/>
            <person name="Mereny Z."/>
            <person name="Hegedus B."/>
            <person name="Baldrian P."/>
            <person name="Stursova M."/>
            <person name="Weitz H."/>
            <person name="Taylor A."/>
            <person name="Grigoriev I.V."/>
            <person name="Nagy L.G."/>
            <person name="Martin F."/>
            <person name="Kauserud H."/>
        </authorList>
    </citation>
    <scope>NUCLEOTIDE SEQUENCE</scope>
    <source>
        <strain evidence="13">CBHHK173m</strain>
    </source>
</reference>
<dbReference type="PROSITE" id="PS00107">
    <property type="entry name" value="PROTEIN_KINASE_ATP"/>
    <property type="match status" value="1"/>
</dbReference>
<dbReference type="GO" id="GO:0005737">
    <property type="term" value="C:cytoplasm"/>
    <property type="evidence" value="ECO:0007669"/>
    <property type="project" value="TreeGrafter"/>
</dbReference>
<evidence type="ECO:0000256" key="3">
    <source>
        <dbReference type="ARBA" id="ARBA00022527"/>
    </source>
</evidence>
<comment type="caution">
    <text evidence="13">The sequence shown here is derived from an EMBL/GenBank/DDBJ whole genome shotgun (WGS) entry which is preliminary data.</text>
</comment>
<dbReference type="GO" id="GO:0004674">
    <property type="term" value="F:protein serine/threonine kinase activity"/>
    <property type="evidence" value="ECO:0007669"/>
    <property type="project" value="UniProtKB-KW"/>
</dbReference>
<proteinExistence type="inferred from homology"/>
<dbReference type="InterPro" id="IPR017441">
    <property type="entry name" value="Protein_kinase_ATP_BS"/>
</dbReference>
<dbReference type="Pfam" id="PF00069">
    <property type="entry name" value="Pkinase"/>
    <property type="match status" value="1"/>
</dbReference>
<keyword evidence="5 13" id="KW-0418">Kinase</keyword>
<dbReference type="PROSITE" id="PS00108">
    <property type="entry name" value="PROTEIN_KINASE_ST"/>
    <property type="match status" value="1"/>
</dbReference>
<dbReference type="GO" id="GO:0005524">
    <property type="term" value="F:ATP binding"/>
    <property type="evidence" value="ECO:0007669"/>
    <property type="project" value="UniProtKB-UniRule"/>
</dbReference>
<comment type="catalytic activity">
    <reaction evidence="8">
        <text>L-seryl-[protein] + ATP = O-phospho-L-seryl-[protein] + ADP + H(+)</text>
        <dbReference type="Rhea" id="RHEA:17989"/>
        <dbReference type="Rhea" id="RHEA-COMP:9863"/>
        <dbReference type="Rhea" id="RHEA-COMP:11604"/>
        <dbReference type="ChEBI" id="CHEBI:15378"/>
        <dbReference type="ChEBI" id="CHEBI:29999"/>
        <dbReference type="ChEBI" id="CHEBI:30616"/>
        <dbReference type="ChEBI" id="CHEBI:83421"/>
        <dbReference type="ChEBI" id="CHEBI:456216"/>
        <dbReference type="EC" id="2.7.11.1"/>
    </reaction>
</comment>
<name>A0AAD6TTJ5_9AGAR</name>
<evidence type="ECO:0000256" key="8">
    <source>
        <dbReference type="ARBA" id="ARBA00048679"/>
    </source>
</evidence>
<sequence>MSTKKTSSDINSHLWGYLVPLGTNPRVLRIDFWRITPTCVLGRDPAAVQVILPGGHISGKHASITWNQELGKRSMILLSDTSSNGTWVNDEKVVYGEVYELVHGDQIIFGADAPVPDEDGLYDYRYTFHHVAVGTYQPKIDELYLKGDLLGQGTYGTVYKATERKTGQVVAVKSVEYHLKRPTGCTPVLGEIRALQRVRHHPHVIKILGSFPLLKKPLVFVVLEYMPGNLFDYMEQESHTRALWPEGPDVRGLPEEICREIMYQLCHAMGHMHKLGVTHRDLKPENILIGPVNGAPFIKVADFGLAKIEKNINQPTLMTSIVGSAVYVAPEVTDPRVPGYDHYSDSFSAGVIMFTMIILVEPWCEPRVPPGRPPLPKMRWKYLTTELMAPEGLDLLDHLVQPDPHKRVSLTGALTHRWMKAHTPMHITGAYGPSLD</sequence>
<feature type="domain" description="Protein kinase" evidence="12">
    <location>
        <begin position="144"/>
        <end position="419"/>
    </location>
</feature>
<keyword evidence="14" id="KW-1185">Reference proteome</keyword>
<evidence type="ECO:0000256" key="4">
    <source>
        <dbReference type="ARBA" id="ARBA00022741"/>
    </source>
</evidence>
<dbReference type="InterPro" id="IPR011009">
    <property type="entry name" value="Kinase-like_dom_sf"/>
</dbReference>
<dbReference type="GO" id="GO:0051598">
    <property type="term" value="P:meiotic recombination checkpoint signaling"/>
    <property type="evidence" value="ECO:0007669"/>
    <property type="project" value="TreeGrafter"/>
</dbReference>
<dbReference type="SMART" id="SM00220">
    <property type="entry name" value="S_TKc"/>
    <property type="match status" value="1"/>
</dbReference>
<dbReference type="Proteomes" id="UP001222325">
    <property type="component" value="Unassembled WGS sequence"/>
</dbReference>
<dbReference type="SUPFAM" id="SSF56112">
    <property type="entry name" value="Protein kinase-like (PK-like)"/>
    <property type="match status" value="1"/>
</dbReference>
<evidence type="ECO:0000256" key="9">
    <source>
        <dbReference type="PROSITE-ProRule" id="PRU10141"/>
    </source>
</evidence>
<protein>
    <recommendedName>
        <fullName evidence="2">non-specific serine/threonine protein kinase</fullName>
        <ecNumber evidence="2">2.7.11.1</ecNumber>
    </recommendedName>
</protein>
<dbReference type="PANTHER" id="PTHR44167:SF24">
    <property type="entry name" value="SERINE_THREONINE-PROTEIN KINASE CHK2"/>
    <property type="match status" value="1"/>
</dbReference>
<gene>
    <name evidence="13" type="ORF">B0H15DRAFT_933880</name>
</gene>
<dbReference type="CDD" id="cd00060">
    <property type="entry name" value="FHA"/>
    <property type="match status" value="1"/>
</dbReference>
<dbReference type="Pfam" id="PF00498">
    <property type="entry name" value="FHA"/>
    <property type="match status" value="1"/>
</dbReference>
<evidence type="ECO:0000256" key="10">
    <source>
        <dbReference type="RuleBase" id="RU000304"/>
    </source>
</evidence>
<dbReference type="EMBL" id="JARJCN010000070">
    <property type="protein sequence ID" value="KAJ7077826.1"/>
    <property type="molecule type" value="Genomic_DNA"/>
</dbReference>
<dbReference type="Gene3D" id="1.10.510.10">
    <property type="entry name" value="Transferase(Phosphotransferase) domain 1"/>
    <property type="match status" value="1"/>
</dbReference>
<keyword evidence="5 13" id="KW-0808">Transferase</keyword>
<accession>A0AAD6TTJ5</accession>
<keyword evidence="4 9" id="KW-0547">Nucleotide-binding</keyword>
<dbReference type="AlphaFoldDB" id="A0AAD6TTJ5"/>
<dbReference type="PANTHER" id="PTHR44167">
    <property type="entry name" value="OVARIAN-SPECIFIC SERINE/THREONINE-PROTEIN KINASE LOK-RELATED"/>
    <property type="match status" value="1"/>
</dbReference>
<dbReference type="InterPro" id="IPR008271">
    <property type="entry name" value="Ser/Thr_kinase_AS"/>
</dbReference>
<keyword evidence="3 10" id="KW-0723">Serine/threonine-protein kinase</keyword>
<evidence type="ECO:0000256" key="2">
    <source>
        <dbReference type="ARBA" id="ARBA00012513"/>
    </source>
</evidence>
<evidence type="ECO:0000313" key="13">
    <source>
        <dbReference type="EMBL" id="KAJ7077826.1"/>
    </source>
</evidence>
<comment type="catalytic activity">
    <reaction evidence="7">
        <text>L-threonyl-[protein] + ATP = O-phospho-L-threonyl-[protein] + ADP + H(+)</text>
        <dbReference type="Rhea" id="RHEA:46608"/>
        <dbReference type="Rhea" id="RHEA-COMP:11060"/>
        <dbReference type="Rhea" id="RHEA-COMP:11605"/>
        <dbReference type="ChEBI" id="CHEBI:15378"/>
        <dbReference type="ChEBI" id="CHEBI:30013"/>
        <dbReference type="ChEBI" id="CHEBI:30616"/>
        <dbReference type="ChEBI" id="CHEBI:61977"/>
        <dbReference type="ChEBI" id="CHEBI:456216"/>
        <dbReference type="EC" id="2.7.11.1"/>
    </reaction>
</comment>
<dbReference type="PROSITE" id="PS50006">
    <property type="entry name" value="FHA_DOMAIN"/>
    <property type="match status" value="1"/>
</dbReference>
<evidence type="ECO:0000256" key="1">
    <source>
        <dbReference type="ARBA" id="ARBA00005575"/>
    </source>
</evidence>
<feature type="binding site" evidence="9">
    <location>
        <position position="173"/>
    </location>
    <ligand>
        <name>ATP</name>
        <dbReference type="ChEBI" id="CHEBI:30616"/>
    </ligand>
</feature>